<name>A0A5D4RNE1_9BACI</name>
<dbReference type="GO" id="GO:0050660">
    <property type="term" value="F:flavin adenine dinucleotide binding"/>
    <property type="evidence" value="ECO:0007669"/>
    <property type="project" value="InterPro"/>
</dbReference>
<dbReference type="Gene3D" id="3.50.50.60">
    <property type="entry name" value="FAD/NAD(P)-binding domain"/>
    <property type="match status" value="1"/>
</dbReference>
<evidence type="ECO:0000256" key="5">
    <source>
        <dbReference type="ARBA" id="ARBA00050018"/>
    </source>
</evidence>
<evidence type="ECO:0000256" key="1">
    <source>
        <dbReference type="ARBA" id="ARBA00004948"/>
    </source>
</evidence>
<evidence type="ECO:0000256" key="4">
    <source>
        <dbReference type="ARBA" id="ARBA00049872"/>
    </source>
</evidence>
<dbReference type="GO" id="GO:0009229">
    <property type="term" value="P:thiamine diphosphate biosynthetic process"/>
    <property type="evidence" value="ECO:0007669"/>
    <property type="project" value="UniProtKB-UniPathway"/>
</dbReference>
<proteinExistence type="predicted"/>
<comment type="caution">
    <text evidence="7">The sequence shown here is derived from an EMBL/GenBank/DDBJ whole genome shotgun (WGS) entry which is preliminary data.</text>
</comment>
<protein>
    <recommendedName>
        <fullName evidence="5">glycine oxidase</fullName>
        <ecNumber evidence="5">1.4.3.19</ecNumber>
    </recommendedName>
</protein>
<accession>A0A5D4RNE1</accession>
<sequence length="383" mass="41813">MKKVYDVIIAGGGIIGCSIAYQQARLGKQVLILEKRELCSEASSAAAGMLGAQAEIDENLSMLKLALKSRAMFPDMIRELEDLTGISIGLVNEGMIKIAWDDVEAEVLKKQVRFHKEWDGQVRWMDQAEICEREPHLSRGLAGGMLIPNDGQLIAPNLARAFAVGAMARGAVVLEGTEIEDFIFDKESVEGVMTSKGSFYGETVIAAAGAWTGKLLKKADLELPIFPVKGECLSVIPEGPLIRSTIFSDSGGYLVPKKDGRLIIGATSYENDFNPSVSFGGVRMLAERAYKLLPQLASARWEKAWAGIRPQTGDGLPYIGRHPAYKGLFIAAGHYRNGILLSPITGKMVSDSIEGIAAAEDKELYRDFEIERVLKKVQEGWIH</sequence>
<evidence type="ECO:0000313" key="7">
    <source>
        <dbReference type="EMBL" id="TYS50992.1"/>
    </source>
</evidence>
<gene>
    <name evidence="7" type="primary">thiO</name>
    <name evidence="7" type="ORF">FZD51_02810</name>
</gene>
<dbReference type="GO" id="GO:0043799">
    <property type="term" value="F:glycine oxidase activity"/>
    <property type="evidence" value="ECO:0007669"/>
    <property type="project" value="UniProtKB-EC"/>
</dbReference>
<organism evidence="7 8">
    <name type="scientific">Bacillus infantis</name>
    <dbReference type="NCBI Taxonomy" id="324767"/>
    <lineage>
        <taxon>Bacteria</taxon>
        <taxon>Bacillati</taxon>
        <taxon>Bacillota</taxon>
        <taxon>Bacilli</taxon>
        <taxon>Bacillales</taxon>
        <taxon>Bacillaceae</taxon>
        <taxon>Bacillus</taxon>
    </lineage>
</organism>
<comment type="catalytic activity">
    <reaction evidence="4">
        <text>glycine + O2 + H2O = glyoxylate + H2O2 + NH4(+)</text>
        <dbReference type="Rhea" id="RHEA:11532"/>
        <dbReference type="ChEBI" id="CHEBI:15377"/>
        <dbReference type="ChEBI" id="CHEBI:15379"/>
        <dbReference type="ChEBI" id="CHEBI:16240"/>
        <dbReference type="ChEBI" id="CHEBI:28938"/>
        <dbReference type="ChEBI" id="CHEBI:36655"/>
        <dbReference type="ChEBI" id="CHEBI:57305"/>
        <dbReference type="EC" id="1.4.3.19"/>
    </reaction>
</comment>
<dbReference type="InterPro" id="IPR036188">
    <property type="entry name" value="FAD/NAD-bd_sf"/>
</dbReference>
<dbReference type="Pfam" id="PF01266">
    <property type="entry name" value="DAO"/>
    <property type="match status" value="1"/>
</dbReference>
<dbReference type="UniPathway" id="UPA00060"/>
<dbReference type="InterPro" id="IPR012727">
    <property type="entry name" value="Gly_oxidase_ThiO"/>
</dbReference>
<dbReference type="InterPro" id="IPR006076">
    <property type="entry name" value="FAD-dep_OxRdtase"/>
</dbReference>
<dbReference type="Proteomes" id="UP000322139">
    <property type="component" value="Unassembled WGS sequence"/>
</dbReference>
<dbReference type="SUPFAM" id="SSF54373">
    <property type="entry name" value="FAD-linked reductases, C-terminal domain"/>
    <property type="match status" value="1"/>
</dbReference>
<dbReference type="EC" id="1.4.3.19" evidence="5"/>
<dbReference type="GO" id="GO:0005737">
    <property type="term" value="C:cytoplasm"/>
    <property type="evidence" value="ECO:0007669"/>
    <property type="project" value="TreeGrafter"/>
</dbReference>
<keyword evidence="3 7" id="KW-0560">Oxidoreductase</keyword>
<comment type="pathway">
    <text evidence="1">Cofactor biosynthesis; thiamine diphosphate biosynthesis.</text>
</comment>
<dbReference type="PANTHER" id="PTHR13847">
    <property type="entry name" value="SARCOSINE DEHYDROGENASE-RELATED"/>
    <property type="match status" value="1"/>
</dbReference>
<dbReference type="RefSeq" id="WP_148973387.1">
    <property type="nucleotide sequence ID" value="NZ_JBNILB010000037.1"/>
</dbReference>
<evidence type="ECO:0000259" key="6">
    <source>
        <dbReference type="Pfam" id="PF01266"/>
    </source>
</evidence>
<reference evidence="7 8" key="1">
    <citation type="submission" date="2019-08" db="EMBL/GenBank/DDBJ databases">
        <title>Bacillus genomes from the desert of Cuatro Cienegas, Coahuila.</title>
        <authorList>
            <person name="Olmedo-Alvarez G."/>
        </authorList>
    </citation>
    <scope>NUCLEOTIDE SEQUENCE [LARGE SCALE GENOMIC DNA]</scope>
    <source>
        <strain evidence="7 8">CH446_14T</strain>
    </source>
</reference>
<dbReference type="Gene3D" id="3.30.9.10">
    <property type="entry name" value="D-Amino Acid Oxidase, subunit A, domain 2"/>
    <property type="match status" value="1"/>
</dbReference>
<dbReference type="SUPFAM" id="SSF51905">
    <property type="entry name" value="FAD/NAD(P)-binding domain"/>
    <property type="match status" value="1"/>
</dbReference>
<feature type="domain" description="FAD dependent oxidoreductase" evidence="6">
    <location>
        <begin position="6"/>
        <end position="351"/>
    </location>
</feature>
<keyword evidence="2" id="KW-0784">Thiamine biosynthesis</keyword>
<dbReference type="PROSITE" id="PS51257">
    <property type="entry name" value="PROKAR_LIPOPROTEIN"/>
    <property type="match status" value="1"/>
</dbReference>
<dbReference type="AlphaFoldDB" id="A0A5D4RNE1"/>
<dbReference type="NCBIfam" id="TIGR02352">
    <property type="entry name" value="thiamin_ThiO"/>
    <property type="match status" value="1"/>
</dbReference>
<evidence type="ECO:0000256" key="2">
    <source>
        <dbReference type="ARBA" id="ARBA00022977"/>
    </source>
</evidence>
<dbReference type="GO" id="GO:0009228">
    <property type="term" value="P:thiamine biosynthetic process"/>
    <property type="evidence" value="ECO:0007669"/>
    <property type="project" value="UniProtKB-KW"/>
</dbReference>
<evidence type="ECO:0000256" key="3">
    <source>
        <dbReference type="ARBA" id="ARBA00023002"/>
    </source>
</evidence>
<dbReference type="EMBL" id="VTER01000002">
    <property type="protein sequence ID" value="TYS50992.1"/>
    <property type="molecule type" value="Genomic_DNA"/>
</dbReference>
<evidence type="ECO:0000313" key="8">
    <source>
        <dbReference type="Proteomes" id="UP000322139"/>
    </source>
</evidence>
<dbReference type="PANTHER" id="PTHR13847:SF289">
    <property type="entry name" value="GLYCINE OXIDASE"/>
    <property type="match status" value="1"/>
</dbReference>